<evidence type="ECO:0000256" key="1">
    <source>
        <dbReference type="SAM" id="MobiDB-lite"/>
    </source>
</evidence>
<keyword evidence="3" id="KW-1185">Reference proteome</keyword>
<feature type="compositionally biased region" description="Basic and acidic residues" evidence="1">
    <location>
        <begin position="27"/>
        <end position="41"/>
    </location>
</feature>
<proteinExistence type="predicted"/>
<feature type="compositionally biased region" description="Basic and acidic residues" evidence="1">
    <location>
        <begin position="1"/>
        <end position="16"/>
    </location>
</feature>
<dbReference type="EMBL" id="JBJQND010000016">
    <property type="protein sequence ID" value="KAL3847826.1"/>
    <property type="molecule type" value="Genomic_DNA"/>
</dbReference>
<protein>
    <submittedName>
        <fullName evidence="2">Uncharacterized protein</fullName>
    </submittedName>
</protein>
<name>A0ABD3UFX9_SINWO</name>
<sequence>MENKIDTFNEPDKEPIDDANDIEDECSMIRESDDSSYKPDESDPMDSSFNSVISKTKSNIDCVTSYEFITGLIVQSNFSEEPSTNLMSERKFIAFEVQLLSLFLTCHYCHGPAKGKVTNNFGIIVTQE</sequence>
<feature type="compositionally biased region" description="Acidic residues" evidence="1">
    <location>
        <begin position="17"/>
        <end position="26"/>
    </location>
</feature>
<comment type="caution">
    <text evidence="2">The sequence shown here is derived from an EMBL/GenBank/DDBJ whole genome shotgun (WGS) entry which is preliminary data.</text>
</comment>
<dbReference type="Proteomes" id="UP001634394">
    <property type="component" value="Unassembled WGS sequence"/>
</dbReference>
<evidence type="ECO:0000313" key="3">
    <source>
        <dbReference type="Proteomes" id="UP001634394"/>
    </source>
</evidence>
<reference evidence="2 3" key="1">
    <citation type="submission" date="2024-11" db="EMBL/GenBank/DDBJ databases">
        <title>Chromosome-level genome assembly of the freshwater bivalve Anodonta woodiana.</title>
        <authorList>
            <person name="Chen X."/>
        </authorList>
    </citation>
    <scope>NUCLEOTIDE SEQUENCE [LARGE SCALE GENOMIC DNA]</scope>
    <source>
        <strain evidence="2">MN2024</strain>
        <tissue evidence="2">Gills</tissue>
    </source>
</reference>
<evidence type="ECO:0000313" key="2">
    <source>
        <dbReference type="EMBL" id="KAL3847826.1"/>
    </source>
</evidence>
<accession>A0ABD3UFX9</accession>
<organism evidence="2 3">
    <name type="scientific">Sinanodonta woodiana</name>
    <name type="common">Chinese pond mussel</name>
    <name type="synonym">Anodonta woodiana</name>
    <dbReference type="NCBI Taxonomy" id="1069815"/>
    <lineage>
        <taxon>Eukaryota</taxon>
        <taxon>Metazoa</taxon>
        <taxon>Spiralia</taxon>
        <taxon>Lophotrochozoa</taxon>
        <taxon>Mollusca</taxon>
        <taxon>Bivalvia</taxon>
        <taxon>Autobranchia</taxon>
        <taxon>Heteroconchia</taxon>
        <taxon>Palaeoheterodonta</taxon>
        <taxon>Unionida</taxon>
        <taxon>Unionoidea</taxon>
        <taxon>Unionidae</taxon>
        <taxon>Unioninae</taxon>
        <taxon>Sinanodonta</taxon>
    </lineage>
</organism>
<gene>
    <name evidence="2" type="ORF">ACJMK2_018718</name>
</gene>
<feature type="region of interest" description="Disordered" evidence="1">
    <location>
        <begin position="1"/>
        <end position="49"/>
    </location>
</feature>
<dbReference type="AlphaFoldDB" id="A0ABD3UFX9"/>